<dbReference type="PANTHER" id="PTHR31149:SF11">
    <property type="entry name" value="187-KDA MICROTUBULE-ASSOCIATED PROTEIN AIR9"/>
    <property type="match status" value="1"/>
</dbReference>
<feature type="domain" description="AIR9-like A9" evidence="2">
    <location>
        <begin position="917"/>
        <end position="1000"/>
    </location>
</feature>
<dbReference type="Pfam" id="PF23197">
    <property type="entry name" value="IG_AIR9"/>
    <property type="match status" value="10"/>
</dbReference>
<feature type="domain" description="AIR9-like A9" evidence="2">
    <location>
        <begin position="1219"/>
        <end position="1297"/>
    </location>
</feature>
<feature type="domain" description="AIR9-like A9" evidence="2">
    <location>
        <begin position="529"/>
        <end position="609"/>
    </location>
</feature>
<feature type="domain" description="AIR9-like A9" evidence="2">
    <location>
        <begin position="726"/>
        <end position="806"/>
    </location>
</feature>
<feature type="domain" description="AIR9-like A9" evidence="2">
    <location>
        <begin position="1033"/>
        <end position="1106"/>
    </location>
</feature>
<feature type="domain" description="AIR9-like A9" evidence="2">
    <location>
        <begin position="825"/>
        <end position="903"/>
    </location>
</feature>
<dbReference type="Gene3D" id="3.80.10.10">
    <property type="entry name" value="Ribonuclease Inhibitor"/>
    <property type="match status" value="1"/>
</dbReference>
<dbReference type="Gene3D" id="2.60.40.2700">
    <property type="match status" value="4"/>
</dbReference>
<feature type="domain" description="AIR9-like A9" evidence="2">
    <location>
        <begin position="1135"/>
        <end position="1203"/>
    </location>
</feature>
<dbReference type="SUPFAM" id="SSF52075">
    <property type="entry name" value="Outer arm dynein light chain 1"/>
    <property type="match status" value="1"/>
</dbReference>
<evidence type="ECO:0000259" key="2">
    <source>
        <dbReference type="Pfam" id="PF23197"/>
    </source>
</evidence>
<dbReference type="OrthoDB" id="1904536at2759"/>
<dbReference type="eggNOG" id="KOG0531">
    <property type="taxonomic scope" value="Eukaryota"/>
</dbReference>
<sequence>MAASQVHAALLACCASLFLPSYSGWPLLAHLIRGFFACRWSEVGCQTLHDRSSRGTASPGGSSSVADSSIVRLNAAKKRAKKGGRPKLPHKIAPRDGRLELNERELKSLDCLGAHQMRLEFLYLRSNFLRSFQGLGYMPNLKVVDVSSNCLESLEFLGVLPNLRELYLNANSLVSLDDLPTMPLLETLSVTQNEITSLRFMQPQPSLRAFFFSHNLVESFDGMPAFPKLDSLRCVGNPLERHEQFMLTAVIACGPTIRKINGQLISPEDHELAASFSAVTSIAIRYGAMVGDGDPQMFLFEMQKHETLASPLPLLAAAISGYPQEGASLQAEFSFVWDGVRYDNLQEGYDAATGLYFDFQWLRGDRSGYFEEIPGAVTASYVATADDVGCSLKVECTPVINVEAEDFGETVFAISNTIVASEPRALSASIEGELVEGATVTAVTSYAGGTEGASLFTWFRCPPDAAPELISSASVREYTLVKEDVDCTLRVEYTPVRDDGAIGEAILGKSGIISAAPPTVRNVRVASDAGDFVETAVLRGLGEYFGGREGISTFRWLRSEKLSTQMFRPIPGATSSEYTTSAADVDHVLKFEYTPVNAAGLAGIPSSAVTPAIQPCPPCISNLHIEPHPDGPFLEAYPLTAAVNYFGGIEGRSQITWYRRHIDDDPDDWELMYDVRSKTYTPNLVDVGYLFRVDYLPARTDGKLGKPARAFTSQPVQPCEPCIVYVAVEGEFVEGEELLATAVYLGGVEGESSCAWYRSKDEDHEVFELIEGTENQMVYVPGYNDINRVLKFKIKPAREDGVQGRPGIYTTPIIEMAEPKFIEGRITGELVERATLAVEGLYFGGEEGASEVKWYRMRGPKKLALCAKASWTYTLTADDVGFEVMVEVRPIRCDGVRGDRVTIRVHGAVAPGEPAFESLAVAGTLAQGAVLSVTGDYSGGVEGASLIRWYRVYPGMESLAKHIADGASYKVSSDDLESKLRVDYTPIREDGARGETLSYTTPVVKPAPPALASLDWFLPESEADAAEYGNPDAPVEGKSLVPVGEYSGGVEGDHVFAWYRIEDGEKGSCVAETLEYTPVNADVGKILLFEWTPVRSDGEIGETVALATRGPVHQGAPRVSDVSATVQDPSEPLSLIVGSGMYFGGAEGASAFAWLRLDAAGNETVIEDATEMAYQPTPTDFGASLVFVYTPVRSDGVAGEPVRASPVGPISAGPPRILSLTIEGEPMEGEVLHAIFTATENTDPSRVTFQWLRAGLALARGNLSTYTPTAEDVAQTLAVEAIPVDAAGVEGEPVTATTPPVQSAFPRLEELTITTEGEFAHDALFRIRGLYFGHPQGPCEKTWMRASKDAPSLWAEIPGAKLSQYKGNADDVDHHLKIVFVPVRADGVRGEPKEAFTDPVPCRADLRARIEAHVQAGEVSWDVSYKPSPASPPQPWIILANTEKIKLRERTDSGAKTRFKAPYSAQSRVVLSYDAPADFTIHLKDGASYDMTCASRELRDEIALTLRLFQAMTDGTAVRRGYC</sequence>
<keyword evidence="4" id="KW-1185">Reference proteome</keyword>
<organism evidence="3 4">
    <name type="scientific">Thecamonas trahens ATCC 50062</name>
    <dbReference type="NCBI Taxonomy" id="461836"/>
    <lineage>
        <taxon>Eukaryota</taxon>
        <taxon>Apusozoa</taxon>
        <taxon>Apusomonadida</taxon>
        <taxon>Apusomonadidae</taxon>
        <taxon>Thecamonas</taxon>
    </lineage>
</organism>
<dbReference type="InterPro" id="IPR001611">
    <property type="entry name" value="Leu-rich_rpt"/>
</dbReference>
<dbReference type="PROSITE" id="PS51450">
    <property type="entry name" value="LRR"/>
    <property type="match status" value="2"/>
</dbReference>
<evidence type="ECO:0000313" key="3">
    <source>
        <dbReference type="EMBL" id="KNC52722.1"/>
    </source>
</evidence>
<dbReference type="GeneID" id="25567254"/>
<evidence type="ECO:0000256" key="1">
    <source>
        <dbReference type="SAM" id="SignalP"/>
    </source>
</evidence>
<dbReference type="InterPro" id="IPR032675">
    <property type="entry name" value="LRR_dom_sf"/>
</dbReference>
<dbReference type="EMBL" id="GL349475">
    <property type="protein sequence ID" value="KNC52722.1"/>
    <property type="molecule type" value="Genomic_DNA"/>
</dbReference>
<gene>
    <name evidence="3" type="ORF">AMSG_08602</name>
</gene>
<feature type="signal peptide" evidence="1">
    <location>
        <begin position="1"/>
        <end position="24"/>
    </location>
</feature>
<dbReference type="InterPro" id="IPR056284">
    <property type="entry name" value="AIR9-like_A9"/>
</dbReference>
<dbReference type="Proteomes" id="UP000054408">
    <property type="component" value="Unassembled WGS sequence"/>
</dbReference>
<accession>A0A0L0DKB0</accession>
<feature type="domain" description="AIR9-like A9" evidence="2">
    <location>
        <begin position="1315"/>
        <end position="1395"/>
    </location>
</feature>
<name>A0A0L0DKB0_THETB</name>
<dbReference type="PANTHER" id="PTHR31149">
    <property type="entry name" value="EXPRESSED PROTEIN"/>
    <property type="match status" value="1"/>
</dbReference>
<feature type="chain" id="PRO_5005537237" evidence="1">
    <location>
        <begin position="25"/>
        <end position="1523"/>
    </location>
</feature>
<feature type="domain" description="AIR9-like A9" evidence="2">
    <location>
        <begin position="428"/>
        <end position="505"/>
    </location>
</feature>
<dbReference type="STRING" id="461836.A0A0L0DKB0"/>
<reference evidence="3 4" key="1">
    <citation type="submission" date="2010-05" db="EMBL/GenBank/DDBJ databases">
        <title>The Genome Sequence of Thecamonas trahens ATCC 50062.</title>
        <authorList>
            <consortium name="The Broad Institute Genome Sequencing Platform"/>
            <person name="Russ C."/>
            <person name="Cuomo C."/>
            <person name="Shea T."/>
            <person name="Young S.K."/>
            <person name="Zeng Q."/>
            <person name="Koehrsen M."/>
            <person name="Haas B."/>
            <person name="Borodovsky M."/>
            <person name="Guigo R."/>
            <person name="Alvarado L."/>
            <person name="Berlin A."/>
            <person name="Bochicchio J."/>
            <person name="Borenstein D."/>
            <person name="Chapman S."/>
            <person name="Chen Z."/>
            <person name="Freedman E."/>
            <person name="Gellesch M."/>
            <person name="Goldberg J."/>
            <person name="Griggs A."/>
            <person name="Gujja S."/>
            <person name="Heilman E."/>
            <person name="Heiman D."/>
            <person name="Hepburn T."/>
            <person name="Howarth C."/>
            <person name="Jen D."/>
            <person name="Larson L."/>
            <person name="Mehta T."/>
            <person name="Park D."/>
            <person name="Pearson M."/>
            <person name="Roberts A."/>
            <person name="Saif S."/>
            <person name="Shenoy N."/>
            <person name="Sisk P."/>
            <person name="Stolte C."/>
            <person name="Sykes S."/>
            <person name="Thomson T."/>
            <person name="Walk T."/>
            <person name="White J."/>
            <person name="Yandava C."/>
            <person name="Burger G."/>
            <person name="Gray M.W."/>
            <person name="Holland P.W.H."/>
            <person name="King N."/>
            <person name="Lang F.B.F."/>
            <person name="Roger A.J."/>
            <person name="Ruiz-Trillo I."/>
            <person name="Lander E."/>
            <person name="Nusbaum C."/>
        </authorList>
    </citation>
    <scope>NUCLEOTIDE SEQUENCE [LARGE SCALE GENOMIC DNA]</scope>
    <source>
        <strain evidence="3 4">ATCC 50062</strain>
    </source>
</reference>
<protein>
    <submittedName>
        <fullName evidence="3">AIR9 protein</fullName>
    </submittedName>
</protein>
<feature type="domain" description="AIR9-like A9" evidence="2">
    <location>
        <begin position="632"/>
        <end position="710"/>
    </location>
</feature>
<keyword evidence="1" id="KW-0732">Signal</keyword>
<dbReference type="RefSeq" id="XP_013755036.1">
    <property type="nucleotide sequence ID" value="XM_013899582.1"/>
</dbReference>
<dbReference type="OMA" id="TIFRWIL"/>
<proteinExistence type="predicted"/>
<evidence type="ECO:0000313" key="4">
    <source>
        <dbReference type="Proteomes" id="UP000054408"/>
    </source>
</evidence>